<reference evidence="1" key="2">
    <citation type="journal article" date="2015" name="ISME J.">
        <title>A new class of marine Euryarchaeota group II from the Mediterranean deep chlorophyll maximum.</title>
        <authorList>
            <person name="Martin-Cuadrado A.B."/>
            <person name="Garcia-Heredia I."/>
            <person name="Molto A.G."/>
            <person name="Lopez-Ubeda R."/>
            <person name="Kimes N."/>
            <person name="Lopez-Garcia P."/>
            <person name="Moreira D."/>
            <person name="Rodriguez-Valera F."/>
        </authorList>
    </citation>
    <scope>NUCLEOTIDE SEQUENCE</scope>
</reference>
<sequence length="76" mass="8847">MGTDWINQSDKVVEVCSNCFSPRITPYMGYETGKRFICQDCDNISMVTIEFSNLESLVLFLKEKRERENIDNSNDK</sequence>
<reference evidence="1" key="1">
    <citation type="submission" date="2014-11" db="EMBL/GenBank/DDBJ databases">
        <authorList>
            <person name="Zhu J."/>
            <person name="Qi W."/>
            <person name="Song R."/>
        </authorList>
    </citation>
    <scope>NUCLEOTIDE SEQUENCE</scope>
</reference>
<evidence type="ECO:0000313" key="1">
    <source>
        <dbReference type="EMBL" id="ANV79835.1"/>
    </source>
</evidence>
<protein>
    <submittedName>
        <fullName evidence="1">Uncharacterized protein</fullName>
    </submittedName>
</protein>
<dbReference type="EMBL" id="KP211853">
    <property type="protein sequence ID" value="ANV79835.1"/>
    <property type="molecule type" value="Genomic_DNA"/>
</dbReference>
<proteinExistence type="predicted"/>
<accession>A0A1B1TC44</accession>
<name>A0A1B1TC44_9ARCH</name>
<organism evidence="1">
    <name type="scientific">uncultured Poseidoniia archaeon</name>
    <dbReference type="NCBI Taxonomy" id="1697135"/>
    <lineage>
        <taxon>Archaea</taxon>
        <taxon>Methanobacteriati</taxon>
        <taxon>Thermoplasmatota</taxon>
        <taxon>Candidatus Poseidoniia</taxon>
        <taxon>environmental samples</taxon>
    </lineage>
</organism>
<dbReference type="AlphaFoldDB" id="A0A1B1TC44"/>